<feature type="transmembrane region" description="Helical" evidence="1">
    <location>
        <begin position="41"/>
        <end position="60"/>
    </location>
</feature>
<name>A0A369QIB4_9BACT</name>
<gene>
    <name evidence="2" type="ORF">AHMF7616_02763</name>
</gene>
<proteinExistence type="predicted"/>
<dbReference type="EMBL" id="QASA01000001">
    <property type="protein sequence ID" value="RDC64152.1"/>
    <property type="molecule type" value="Genomic_DNA"/>
</dbReference>
<protein>
    <submittedName>
        <fullName evidence="2">Uncharacterized protein</fullName>
    </submittedName>
</protein>
<evidence type="ECO:0000313" key="3">
    <source>
        <dbReference type="Proteomes" id="UP000253919"/>
    </source>
</evidence>
<dbReference type="Proteomes" id="UP000253919">
    <property type="component" value="Unassembled WGS sequence"/>
</dbReference>
<keyword evidence="3" id="KW-1185">Reference proteome</keyword>
<keyword evidence="1" id="KW-0472">Membrane</keyword>
<sequence length="96" mass="10535">MGNKIVVNKSLGLWRTSAWVFGLAVLTVGLLNLFLVHPVPGTAYLLLALVYLPPANAYFAKRFNFSIPLVVKIMLGLLLFLFTLGVSDLGDIMDKL</sequence>
<keyword evidence="1" id="KW-1133">Transmembrane helix</keyword>
<feature type="transmembrane region" description="Helical" evidence="1">
    <location>
        <begin position="12"/>
        <end position="35"/>
    </location>
</feature>
<reference evidence="2 3" key="1">
    <citation type="submission" date="2018-04" db="EMBL/GenBank/DDBJ databases">
        <title>Adhaeribacter sp. HMF7616 genome sequencing and assembly.</title>
        <authorList>
            <person name="Kang H."/>
            <person name="Kang J."/>
            <person name="Cha I."/>
            <person name="Kim H."/>
            <person name="Joh K."/>
        </authorList>
    </citation>
    <scope>NUCLEOTIDE SEQUENCE [LARGE SCALE GENOMIC DNA]</scope>
    <source>
        <strain evidence="2 3">HMF7616</strain>
    </source>
</reference>
<accession>A0A369QIB4</accession>
<evidence type="ECO:0000256" key="1">
    <source>
        <dbReference type="SAM" id="Phobius"/>
    </source>
</evidence>
<dbReference type="OrthoDB" id="1453199at2"/>
<feature type="transmembrane region" description="Helical" evidence="1">
    <location>
        <begin position="67"/>
        <end position="86"/>
    </location>
</feature>
<keyword evidence="1" id="KW-0812">Transmembrane</keyword>
<organism evidence="2 3">
    <name type="scientific">Adhaeribacter pallidiroseus</name>
    <dbReference type="NCBI Taxonomy" id="2072847"/>
    <lineage>
        <taxon>Bacteria</taxon>
        <taxon>Pseudomonadati</taxon>
        <taxon>Bacteroidota</taxon>
        <taxon>Cytophagia</taxon>
        <taxon>Cytophagales</taxon>
        <taxon>Hymenobacteraceae</taxon>
        <taxon>Adhaeribacter</taxon>
    </lineage>
</organism>
<dbReference type="AlphaFoldDB" id="A0A369QIB4"/>
<comment type="caution">
    <text evidence="2">The sequence shown here is derived from an EMBL/GenBank/DDBJ whole genome shotgun (WGS) entry which is preliminary data.</text>
</comment>
<dbReference type="RefSeq" id="WP_115373347.1">
    <property type="nucleotide sequence ID" value="NZ_QASA01000001.1"/>
</dbReference>
<evidence type="ECO:0000313" key="2">
    <source>
        <dbReference type="EMBL" id="RDC64152.1"/>
    </source>
</evidence>